<feature type="transmembrane region" description="Helical" evidence="12">
    <location>
        <begin position="143"/>
        <end position="163"/>
    </location>
</feature>
<keyword evidence="9" id="KW-0902">Two-component regulatory system</keyword>
<evidence type="ECO:0000313" key="15">
    <source>
        <dbReference type="EMBL" id="PEG51950.1"/>
    </source>
</evidence>
<dbReference type="GO" id="GO:0005886">
    <property type="term" value="C:plasma membrane"/>
    <property type="evidence" value="ECO:0007669"/>
    <property type="project" value="UniProtKB-SubCell"/>
</dbReference>
<evidence type="ECO:0000256" key="11">
    <source>
        <dbReference type="SAM" id="MobiDB-lite"/>
    </source>
</evidence>
<dbReference type="Pfam" id="PF00512">
    <property type="entry name" value="HisKA"/>
    <property type="match status" value="1"/>
</dbReference>
<keyword evidence="7 15" id="KW-0418">Kinase</keyword>
<evidence type="ECO:0000313" key="16">
    <source>
        <dbReference type="Proteomes" id="UP000220340"/>
    </source>
</evidence>
<sequence length="476" mass="50367">MRLSQLIGRSASLRTRVAVASAIAAAAVVAAFTVLTTVVLVNNDAAQLDRRLDAIVEASMFPEQLSDPRRGVLTTGRSRSTGQVMFQRGFQLPALPPGTETVEVNGVEYRVRTIPMDQQGGGVLLSIGIRADSILLSQARIPIYLAVGVLTVLVAGGLGWLLAGPAVRPLRRLTEQTKLLGKGAKPGAQVPAVTGAREAEELSDAMAGMLSRLVTAQQATTRSLQAAQDFAANAAHELRTPLTAMRADLDTLRIHDLPTEERDEVVADLLRAQRRVEAIITALGQLASGQLAQAEDRELIDITDLLDRVARENARTDPPLDITVEADDDLGMVWGWPGGLRLAVDNLVRNAVAHGAAGRIVLSGTRSADGRLLIVVDDDGRGLPAEERTVVLGRFARGSTAAPGGSGLGLALVTQQAALHGGRLQLSDSPLGGLRATLTISDRAPDQADPGQEPDEVSVAPEPSRWRASRAARRRS</sequence>
<evidence type="ECO:0000256" key="4">
    <source>
        <dbReference type="ARBA" id="ARBA00022553"/>
    </source>
</evidence>
<dbReference type="GO" id="GO:0000155">
    <property type="term" value="F:phosphorelay sensor kinase activity"/>
    <property type="evidence" value="ECO:0007669"/>
    <property type="project" value="InterPro"/>
</dbReference>
<evidence type="ECO:0000256" key="7">
    <source>
        <dbReference type="ARBA" id="ARBA00022777"/>
    </source>
</evidence>
<evidence type="ECO:0000256" key="2">
    <source>
        <dbReference type="ARBA" id="ARBA00004236"/>
    </source>
</evidence>
<dbReference type="SUPFAM" id="SSF55874">
    <property type="entry name" value="ATPase domain of HSP90 chaperone/DNA topoisomerase II/histidine kinase"/>
    <property type="match status" value="1"/>
</dbReference>
<dbReference type="OrthoDB" id="5241347at2"/>
<keyword evidence="5" id="KW-0808">Transferase</keyword>
<dbReference type="PANTHER" id="PTHR45436:SF5">
    <property type="entry name" value="SENSOR HISTIDINE KINASE TRCS"/>
    <property type="match status" value="1"/>
</dbReference>
<feature type="domain" description="HAMP" evidence="14">
    <location>
        <begin position="164"/>
        <end position="218"/>
    </location>
</feature>
<gene>
    <name evidence="15" type="ORF">CRI78_23755</name>
</gene>
<dbReference type="InterPro" id="IPR003660">
    <property type="entry name" value="HAMP_dom"/>
</dbReference>
<dbReference type="RefSeq" id="WP_079244194.1">
    <property type="nucleotide sequence ID" value="NZ_BAAATC010000015.1"/>
</dbReference>
<evidence type="ECO:0000259" key="13">
    <source>
        <dbReference type="PROSITE" id="PS50109"/>
    </source>
</evidence>
<evidence type="ECO:0000256" key="12">
    <source>
        <dbReference type="SAM" id="Phobius"/>
    </source>
</evidence>
<dbReference type="PRINTS" id="PR00344">
    <property type="entry name" value="BCTRLSENSOR"/>
</dbReference>
<keyword evidence="10 12" id="KW-0472">Membrane</keyword>
<protein>
    <recommendedName>
        <fullName evidence="3">histidine kinase</fullName>
        <ecNumber evidence="3">2.7.13.3</ecNumber>
    </recommendedName>
</protein>
<dbReference type="InterPro" id="IPR003594">
    <property type="entry name" value="HATPase_dom"/>
</dbReference>
<dbReference type="SUPFAM" id="SSF47384">
    <property type="entry name" value="Homodimeric domain of signal transducing histidine kinase"/>
    <property type="match status" value="1"/>
</dbReference>
<evidence type="ECO:0000256" key="6">
    <source>
        <dbReference type="ARBA" id="ARBA00022692"/>
    </source>
</evidence>
<dbReference type="Proteomes" id="UP000220340">
    <property type="component" value="Unassembled WGS sequence"/>
</dbReference>
<dbReference type="Gene3D" id="1.10.287.130">
    <property type="match status" value="1"/>
</dbReference>
<dbReference type="Gene3D" id="3.30.565.10">
    <property type="entry name" value="Histidine kinase-like ATPase, C-terminal domain"/>
    <property type="match status" value="1"/>
</dbReference>
<comment type="subcellular location">
    <subcellularLocation>
        <location evidence="2">Cell membrane</location>
    </subcellularLocation>
</comment>
<evidence type="ECO:0000256" key="3">
    <source>
        <dbReference type="ARBA" id="ARBA00012438"/>
    </source>
</evidence>
<evidence type="ECO:0000256" key="8">
    <source>
        <dbReference type="ARBA" id="ARBA00022989"/>
    </source>
</evidence>
<dbReference type="EMBL" id="PDCR01000039">
    <property type="protein sequence ID" value="PEG51950.1"/>
    <property type="molecule type" value="Genomic_DNA"/>
</dbReference>
<feature type="transmembrane region" description="Helical" evidence="12">
    <location>
        <begin position="20"/>
        <end position="41"/>
    </location>
</feature>
<evidence type="ECO:0000256" key="5">
    <source>
        <dbReference type="ARBA" id="ARBA00022679"/>
    </source>
</evidence>
<evidence type="ECO:0000256" key="1">
    <source>
        <dbReference type="ARBA" id="ARBA00000085"/>
    </source>
</evidence>
<keyword evidence="8 12" id="KW-1133">Transmembrane helix</keyword>
<dbReference type="Gene3D" id="6.10.340.10">
    <property type="match status" value="1"/>
</dbReference>
<evidence type="ECO:0000259" key="14">
    <source>
        <dbReference type="PROSITE" id="PS50885"/>
    </source>
</evidence>
<keyword evidence="6 12" id="KW-0812">Transmembrane</keyword>
<comment type="caution">
    <text evidence="15">The sequence shown here is derived from an EMBL/GenBank/DDBJ whole genome shotgun (WGS) entry which is preliminary data.</text>
</comment>
<proteinExistence type="predicted"/>
<dbReference type="Pfam" id="PF02518">
    <property type="entry name" value="HATPase_c"/>
    <property type="match status" value="1"/>
</dbReference>
<dbReference type="InterPro" id="IPR003661">
    <property type="entry name" value="HisK_dim/P_dom"/>
</dbReference>
<name>A0A2A7NNU2_9MYCO</name>
<dbReference type="CDD" id="cd00075">
    <property type="entry name" value="HATPase"/>
    <property type="match status" value="1"/>
</dbReference>
<dbReference type="SMART" id="SM00387">
    <property type="entry name" value="HATPase_c"/>
    <property type="match status" value="1"/>
</dbReference>
<evidence type="ECO:0000256" key="10">
    <source>
        <dbReference type="ARBA" id="ARBA00023136"/>
    </source>
</evidence>
<dbReference type="InterPro" id="IPR036097">
    <property type="entry name" value="HisK_dim/P_sf"/>
</dbReference>
<comment type="catalytic activity">
    <reaction evidence="1">
        <text>ATP + protein L-histidine = ADP + protein N-phospho-L-histidine.</text>
        <dbReference type="EC" id="2.7.13.3"/>
    </reaction>
</comment>
<dbReference type="AlphaFoldDB" id="A0A2A7NNU2"/>
<evidence type="ECO:0000256" key="9">
    <source>
        <dbReference type="ARBA" id="ARBA00023012"/>
    </source>
</evidence>
<feature type="region of interest" description="Disordered" evidence="11">
    <location>
        <begin position="442"/>
        <end position="476"/>
    </location>
</feature>
<dbReference type="InterPro" id="IPR036890">
    <property type="entry name" value="HATPase_C_sf"/>
</dbReference>
<accession>A0A2A7NNU2</accession>
<dbReference type="InterPro" id="IPR005467">
    <property type="entry name" value="His_kinase_dom"/>
</dbReference>
<dbReference type="CDD" id="cd00082">
    <property type="entry name" value="HisKA"/>
    <property type="match status" value="1"/>
</dbReference>
<reference evidence="15 16" key="1">
    <citation type="submission" date="2017-10" db="EMBL/GenBank/DDBJ databases">
        <title>The new phylogeny of genus Mycobacterium.</title>
        <authorList>
            <person name="Tortoli E."/>
            <person name="Trovato A."/>
            <person name="Cirillo D.M."/>
        </authorList>
    </citation>
    <scope>NUCLEOTIDE SEQUENCE [LARGE SCALE GENOMIC DNA]</scope>
    <source>
        <strain evidence="15 16">IP141170001</strain>
    </source>
</reference>
<dbReference type="EC" id="2.7.13.3" evidence="3"/>
<dbReference type="PROSITE" id="PS50885">
    <property type="entry name" value="HAMP"/>
    <property type="match status" value="1"/>
</dbReference>
<dbReference type="PROSITE" id="PS50109">
    <property type="entry name" value="HIS_KIN"/>
    <property type="match status" value="1"/>
</dbReference>
<keyword evidence="4" id="KW-0597">Phosphoprotein</keyword>
<dbReference type="SMART" id="SM00388">
    <property type="entry name" value="HisKA"/>
    <property type="match status" value="1"/>
</dbReference>
<dbReference type="InterPro" id="IPR004358">
    <property type="entry name" value="Sig_transdc_His_kin-like_C"/>
</dbReference>
<feature type="domain" description="Histidine kinase" evidence="13">
    <location>
        <begin position="233"/>
        <end position="444"/>
    </location>
</feature>
<keyword evidence="16" id="KW-1185">Reference proteome</keyword>
<dbReference type="InterPro" id="IPR050428">
    <property type="entry name" value="TCS_sensor_his_kinase"/>
</dbReference>
<organism evidence="15 16">
    <name type="scientific">Mycolicibacterium diernhoferi</name>
    <dbReference type="NCBI Taxonomy" id="1801"/>
    <lineage>
        <taxon>Bacteria</taxon>
        <taxon>Bacillati</taxon>
        <taxon>Actinomycetota</taxon>
        <taxon>Actinomycetes</taxon>
        <taxon>Mycobacteriales</taxon>
        <taxon>Mycobacteriaceae</taxon>
        <taxon>Mycolicibacterium</taxon>
    </lineage>
</organism>
<feature type="compositionally biased region" description="Basic residues" evidence="11">
    <location>
        <begin position="467"/>
        <end position="476"/>
    </location>
</feature>
<dbReference type="PANTHER" id="PTHR45436">
    <property type="entry name" value="SENSOR HISTIDINE KINASE YKOH"/>
    <property type="match status" value="1"/>
</dbReference>